<feature type="compositionally biased region" description="Low complexity" evidence="8">
    <location>
        <begin position="335"/>
        <end position="352"/>
    </location>
</feature>
<feature type="region of interest" description="Disordered" evidence="8">
    <location>
        <begin position="243"/>
        <end position="263"/>
    </location>
</feature>
<feature type="compositionally biased region" description="Low complexity" evidence="8">
    <location>
        <begin position="1186"/>
        <end position="1206"/>
    </location>
</feature>
<feature type="compositionally biased region" description="Low complexity" evidence="8">
    <location>
        <begin position="901"/>
        <end position="911"/>
    </location>
</feature>
<keyword evidence="2" id="KW-0813">Transport</keyword>
<dbReference type="GO" id="GO:0005643">
    <property type="term" value="C:nuclear pore"/>
    <property type="evidence" value="ECO:0007669"/>
    <property type="project" value="TreeGrafter"/>
</dbReference>
<feature type="region of interest" description="Disordered" evidence="8">
    <location>
        <begin position="433"/>
        <end position="525"/>
    </location>
</feature>
<evidence type="ECO:0000256" key="1">
    <source>
        <dbReference type="ARBA" id="ARBA00004123"/>
    </source>
</evidence>
<dbReference type="WBParaSite" id="Csp11.Scaffold629.g15164.t1">
    <property type="protein sequence ID" value="Csp11.Scaffold629.g15164.t1"/>
    <property type="gene ID" value="Csp11.Scaffold629.g15164"/>
</dbReference>
<evidence type="ECO:0000256" key="8">
    <source>
        <dbReference type="SAM" id="MobiDB-lite"/>
    </source>
</evidence>
<dbReference type="InterPro" id="IPR001876">
    <property type="entry name" value="Znf_RanBP2"/>
</dbReference>
<keyword evidence="4 7" id="KW-0863">Zinc-finger</keyword>
<dbReference type="GO" id="GO:0006606">
    <property type="term" value="P:protein import into nucleus"/>
    <property type="evidence" value="ECO:0007669"/>
    <property type="project" value="TreeGrafter"/>
</dbReference>
<feature type="compositionally biased region" description="Low complexity" evidence="8">
    <location>
        <begin position="504"/>
        <end position="518"/>
    </location>
</feature>
<feature type="region of interest" description="Disordered" evidence="8">
    <location>
        <begin position="330"/>
        <end position="403"/>
    </location>
</feature>
<dbReference type="AlphaFoldDB" id="A0A1I7U5V6"/>
<evidence type="ECO:0000256" key="4">
    <source>
        <dbReference type="ARBA" id="ARBA00022771"/>
    </source>
</evidence>
<comment type="subcellular location">
    <subcellularLocation>
        <location evidence="1">Nucleus</location>
    </subcellularLocation>
</comment>
<keyword evidence="6" id="KW-0539">Nucleus</keyword>
<name>A0A1I7U5V6_9PELO</name>
<feature type="compositionally biased region" description="Basic and acidic residues" evidence="8">
    <location>
        <begin position="477"/>
        <end position="491"/>
    </location>
</feature>
<dbReference type="SMART" id="SM00547">
    <property type="entry name" value="ZnF_RBZ"/>
    <property type="match status" value="2"/>
</dbReference>
<feature type="region of interest" description="Disordered" evidence="8">
    <location>
        <begin position="1134"/>
        <end position="1165"/>
    </location>
</feature>
<dbReference type="GO" id="GO:0006405">
    <property type="term" value="P:RNA export from nucleus"/>
    <property type="evidence" value="ECO:0007669"/>
    <property type="project" value="TreeGrafter"/>
</dbReference>
<evidence type="ECO:0000313" key="10">
    <source>
        <dbReference type="Proteomes" id="UP000095282"/>
    </source>
</evidence>
<evidence type="ECO:0000256" key="2">
    <source>
        <dbReference type="ARBA" id="ARBA00022448"/>
    </source>
</evidence>
<organism evidence="10 11">
    <name type="scientific">Caenorhabditis tropicalis</name>
    <dbReference type="NCBI Taxonomy" id="1561998"/>
    <lineage>
        <taxon>Eukaryota</taxon>
        <taxon>Metazoa</taxon>
        <taxon>Ecdysozoa</taxon>
        <taxon>Nematoda</taxon>
        <taxon>Chromadorea</taxon>
        <taxon>Rhabditida</taxon>
        <taxon>Rhabditina</taxon>
        <taxon>Rhabditomorpha</taxon>
        <taxon>Rhabditoidea</taxon>
        <taxon>Rhabditidae</taxon>
        <taxon>Peloderinae</taxon>
        <taxon>Caenorhabditis</taxon>
    </lineage>
</organism>
<evidence type="ECO:0000313" key="11">
    <source>
        <dbReference type="WBParaSite" id="Csp11.Scaffold629.g15164.t1"/>
    </source>
</evidence>
<dbReference type="GO" id="GO:0008139">
    <property type="term" value="F:nuclear localization sequence binding"/>
    <property type="evidence" value="ECO:0007669"/>
    <property type="project" value="TreeGrafter"/>
</dbReference>
<dbReference type="STRING" id="1561998.A0A1I7U5V6"/>
<reference evidence="11" key="1">
    <citation type="submission" date="2016-11" db="UniProtKB">
        <authorList>
            <consortium name="WormBaseParasite"/>
        </authorList>
    </citation>
    <scope>IDENTIFICATION</scope>
</reference>
<evidence type="ECO:0000256" key="7">
    <source>
        <dbReference type="PROSITE-ProRule" id="PRU00322"/>
    </source>
</evidence>
<protein>
    <submittedName>
        <fullName evidence="11">RanBP2-type domain-containing protein</fullName>
    </submittedName>
</protein>
<feature type="domain" description="RanBP2-type" evidence="9">
    <location>
        <begin position="702"/>
        <end position="733"/>
    </location>
</feature>
<dbReference type="GO" id="GO:0008270">
    <property type="term" value="F:zinc ion binding"/>
    <property type="evidence" value="ECO:0007669"/>
    <property type="project" value="UniProtKB-KW"/>
</dbReference>
<dbReference type="eggNOG" id="KOG0845">
    <property type="taxonomic scope" value="Eukaryota"/>
</dbReference>
<dbReference type="Gene3D" id="4.10.1060.10">
    <property type="entry name" value="Zinc finger, RanBP2-type"/>
    <property type="match status" value="1"/>
</dbReference>
<evidence type="ECO:0000256" key="5">
    <source>
        <dbReference type="ARBA" id="ARBA00022833"/>
    </source>
</evidence>
<evidence type="ECO:0000256" key="6">
    <source>
        <dbReference type="ARBA" id="ARBA00023242"/>
    </source>
</evidence>
<dbReference type="PROSITE" id="PS01358">
    <property type="entry name" value="ZF_RANBP2_1"/>
    <property type="match status" value="1"/>
</dbReference>
<feature type="region of interest" description="Disordered" evidence="8">
    <location>
        <begin position="885"/>
        <end position="920"/>
    </location>
</feature>
<proteinExistence type="predicted"/>
<feature type="compositionally biased region" description="Basic and acidic residues" evidence="8">
    <location>
        <begin position="447"/>
        <end position="464"/>
    </location>
</feature>
<keyword evidence="10" id="KW-1185">Reference proteome</keyword>
<dbReference type="GO" id="GO:0017056">
    <property type="term" value="F:structural constituent of nuclear pore"/>
    <property type="evidence" value="ECO:0007669"/>
    <property type="project" value="TreeGrafter"/>
</dbReference>
<feature type="region of interest" description="Disordered" evidence="8">
    <location>
        <begin position="1"/>
        <end position="47"/>
    </location>
</feature>
<feature type="region of interest" description="Disordered" evidence="8">
    <location>
        <begin position="1185"/>
        <end position="1222"/>
    </location>
</feature>
<accession>A0A1I7U5V6</accession>
<feature type="compositionally biased region" description="Low complexity" evidence="8">
    <location>
        <begin position="1136"/>
        <end position="1149"/>
    </location>
</feature>
<feature type="compositionally biased region" description="Low complexity" evidence="8">
    <location>
        <begin position="433"/>
        <end position="446"/>
    </location>
</feature>
<keyword evidence="3" id="KW-0479">Metal-binding</keyword>
<feature type="compositionally biased region" description="Polar residues" evidence="8">
    <location>
        <begin position="8"/>
        <end position="44"/>
    </location>
</feature>
<dbReference type="PROSITE" id="PS50199">
    <property type="entry name" value="ZF_RANBP2_2"/>
    <property type="match status" value="1"/>
</dbReference>
<feature type="compositionally biased region" description="Polar residues" evidence="8">
    <location>
        <begin position="492"/>
        <end position="503"/>
    </location>
</feature>
<sequence length="1246" mass="128166">MGRFFSGGSASKSNETEKSPSGSNASFSEDSIANKSTRSPSTAAPATLLKDIISIEDDGLTDSSEVTVDTAQNSRVGSRLRYLSPSALDQRSTSPSSRLQIDVDPEQDVFFSTPSAATNRKRQLTELDRQAFPQTFRSESVKRSRVLNRSLLEPTVIGALPDRRLDRTWNGELTANNSPASSVTNFSMLSRRSGATTNGSLSTRTQEIFKKLEGTNTPAKEVQRMSMIRAGLTRPERWALNESRDHDVSSISTPPPPLKKAGDAIPSRIQLISKSIGSSVRRTPYWTDLTRKRTISKNGENGSSETSSLKSLNGTFASAELCSVFSLEPPVPKKTGSSVSTASTTTINSSNSRKPHVSILKGPDGKPVSRNTFKLTDDSDEDEEDPRKLPSIPEDILSNPPALKPAADSFRTFLTNLSFDFTAPRDVVSAVGTAKSASVVSSVRTSSDSKEVDSDNNESTEKQESSSSESDDDESERVEAEAIVDEVKESRPQTSADTISSAEGSNPSGPSSKDSSPKTVQVPPTAVPENWTCQECFLSWDQSKSSCGACGAARASAPVAQQTNWTCQECFTTWDPSKTACGACGVARSGSTVQAAQPPAAKQLVSNLKDFAPKQTSNFTFGFGAGTKSAAAAPATSATIPFGITDSTKTKQATPAAVPFGVTAPITEKPTSSLFGGAPTSTTPAVQPVATAPVAAVPTPATEGRVDWNCPDCCVPNKATDDKCVCCSHVKYASAESSSNVFGNRAFKPASTSSNVQFGVGSSSAAKPPVFGFGVTKTSENAAPATSLPAAPVVAAPVAPTTTKGFPFSNAANSVTAAETTLPKATTAAPLTLNPIGSLFIVKAADSTAPASAVTASVTPAPSASLFGNNASNLFGALKTDISKESPPKPSIFGSFSNKDAPTTTAQTAQPSVAPSTTSLFGSSTTATPFGGASSMFSAPKSGLEVPKPASTLSFGSATSTTNEALKPSIFGSLGSSTTAPAPAPTTSLFGSASSSSSSSMFLSKPADSTTSNSIFSTNRIQFPSEVGTTSTDGGVAAKRGNFAPEGQKLMFGGEQKIELPKFGGFGGSAPSTAPTTTGGLFGSSTTSSMFGGPSSNAPSFTSSTSTTVPAFGSSSTVPFGGATSNTGFGSFGGMSSQPGISTSSSTNSLFGQAPADSSNPFRTTSNSNFNFGASSSTGSTGGSGVFQFGGSAPTAPAPTAAPSGPFQFNSLPAPPPGMDNAFSYQAPSSVAGRKLAMARRRNVRK</sequence>
<keyword evidence="5" id="KW-0862">Zinc</keyword>
<dbReference type="Proteomes" id="UP000095282">
    <property type="component" value="Unplaced"/>
</dbReference>
<evidence type="ECO:0000259" key="9">
    <source>
        <dbReference type="PROSITE" id="PS50199"/>
    </source>
</evidence>
<evidence type="ECO:0000256" key="3">
    <source>
        <dbReference type="ARBA" id="ARBA00022723"/>
    </source>
</evidence>
<dbReference type="PANTHER" id="PTHR23193">
    <property type="entry name" value="NUCLEAR PORE COMPLEX PROTEIN NUP"/>
    <property type="match status" value="1"/>
</dbReference>
<dbReference type="PANTHER" id="PTHR23193:SF23">
    <property type="entry name" value="NUCLEAR PORE COMPLEX PROTEIN NUP153"/>
    <property type="match status" value="1"/>
</dbReference>
<dbReference type="InterPro" id="IPR026054">
    <property type="entry name" value="Nucleoporin"/>
</dbReference>